<keyword evidence="1" id="KW-0946">Virion</keyword>
<dbReference type="InterPro" id="IPR007938">
    <property type="entry name" value="Baculo_ODV-E25"/>
</dbReference>
<dbReference type="Pfam" id="PF05274">
    <property type="entry name" value="Baculo_E25"/>
    <property type="match status" value="1"/>
</dbReference>
<protein>
    <submittedName>
        <fullName evidence="1">Occlusion-derived virus envelope protein</fullName>
    </submittedName>
</protein>
<accession>A0A455KFN6</accession>
<evidence type="ECO:0000313" key="1">
    <source>
        <dbReference type="EMBL" id="AXE72100.1"/>
    </source>
</evidence>
<dbReference type="EMBL" id="MG746625">
    <property type="protein sequence ID" value="AXE72100.1"/>
    <property type="molecule type" value="Genomic_DNA"/>
</dbReference>
<sequence>MWGTYFFVSRVGRFLFYLWWNGKLNFNSLNESSPSLAQSSDSVQVDPETQQLNVKLNNNKLTYMRVAHGDNKVSQVYVADKFMSMDDIVKQGNSRVETNCVFIGTIYDYGVRSPNAAGTSNEVAVTRTTANFDVKEYKNMFIVIKGLTPSKMTKEDNMLYFTVDGLHVCLIDANAAPLSERELRELRRSACTLVYTRNSAAQQILLENGYTVVNAEHTAYLKNQKSYREM</sequence>
<dbReference type="GO" id="GO:0019031">
    <property type="term" value="C:viral envelope"/>
    <property type="evidence" value="ECO:0007669"/>
    <property type="project" value="UniProtKB-KW"/>
</dbReference>
<proteinExistence type="predicted"/>
<reference evidence="1" key="1">
    <citation type="submission" date="2018-01" db="EMBL/GenBank/DDBJ databases">
        <title>Biological and molecular characterization of two Anticarsia gemmatalis Multiple Nucleopolyhedrovirus clones exhibiting contrasting virulence variants.</title>
        <authorList>
            <person name="Ferreira B.C."/>
            <person name="Silva A.M.R."/>
            <person name="Melo F.L."/>
            <person name="Sanches M.M."/>
            <person name="Moscardi F."/>
            <person name="Ribeiro B.M."/>
            <person name="Sousa M.L."/>
        </authorList>
    </citation>
    <scope>NUCLEOTIDE SEQUENCE</scope>
    <source>
        <strain evidence="1">Ag-01</strain>
    </source>
</reference>
<keyword evidence="1" id="KW-0261">Viral envelope protein</keyword>
<organism evidence="1">
    <name type="scientific">Anticarsia gemmatalis multiple nucleopolyhedrovirus</name>
    <dbReference type="NCBI Taxonomy" id="268591"/>
    <lineage>
        <taxon>Viruses</taxon>
        <taxon>Viruses incertae sedis</taxon>
        <taxon>Naldaviricetes</taxon>
        <taxon>Lefavirales</taxon>
        <taxon>Baculoviridae</taxon>
        <taxon>Alphabaculovirus</taxon>
        <taxon>Alphabaculovirus angemmatalis</taxon>
    </lineage>
</organism>
<name>A0A455KFN6_9ABAC</name>